<dbReference type="InterPro" id="IPR001054">
    <property type="entry name" value="A/G_cyclase"/>
</dbReference>
<comment type="caution">
    <text evidence="3">The sequence shown here is derived from an EMBL/GenBank/DDBJ whole genome shotgun (WGS) entry which is preliminary data.</text>
</comment>
<dbReference type="PROSITE" id="PS50125">
    <property type="entry name" value="GUANYLATE_CYCLASE_2"/>
    <property type="match status" value="1"/>
</dbReference>
<keyword evidence="4" id="KW-1185">Reference proteome</keyword>
<dbReference type="Pfam" id="PF00211">
    <property type="entry name" value="Guanylate_cyc"/>
    <property type="match status" value="1"/>
</dbReference>
<evidence type="ECO:0000313" key="3">
    <source>
        <dbReference type="EMBL" id="MDL5159496.1"/>
    </source>
</evidence>
<dbReference type="InterPro" id="IPR032026">
    <property type="entry name" value="Ad_Cy_reg"/>
</dbReference>
<dbReference type="RefSeq" id="WP_286056090.1">
    <property type="nucleotide sequence ID" value="NZ_JASVWF010000007.1"/>
</dbReference>
<gene>
    <name evidence="3" type="ORF">QRT03_26245</name>
</gene>
<accession>A0ABT7MFQ1</accession>
<protein>
    <submittedName>
        <fullName evidence="3">Adenylate cyclase regulatory domain-containing protein</fullName>
    </submittedName>
</protein>
<dbReference type="PANTHER" id="PTHR43081">
    <property type="entry name" value="ADENYLATE CYCLASE, TERMINAL-DIFFERENTIATION SPECIFIC-RELATED"/>
    <property type="match status" value="1"/>
</dbReference>
<dbReference type="CDD" id="cd07302">
    <property type="entry name" value="CHD"/>
    <property type="match status" value="1"/>
</dbReference>
<dbReference type="SUPFAM" id="SSF55073">
    <property type="entry name" value="Nucleotide cyclase"/>
    <property type="match status" value="1"/>
</dbReference>
<reference evidence="3 4" key="1">
    <citation type="submission" date="2023-06" db="EMBL/GenBank/DDBJ databases">
        <title>Actinomycetospora Odt1-22.</title>
        <authorList>
            <person name="Supong K."/>
        </authorList>
    </citation>
    <scope>NUCLEOTIDE SEQUENCE [LARGE SCALE GENOMIC DNA]</scope>
    <source>
        <strain evidence="3 4">Odt1-22</strain>
    </source>
</reference>
<comment type="similarity">
    <text evidence="1">Belongs to the adenylyl cyclase class-3 family.</text>
</comment>
<dbReference type="Proteomes" id="UP001231924">
    <property type="component" value="Unassembled WGS sequence"/>
</dbReference>
<evidence type="ECO:0000256" key="1">
    <source>
        <dbReference type="ARBA" id="ARBA00005381"/>
    </source>
</evidence>
<evidence type="ECO:0000259" key="2">
    <source>
        <dbReference type="PROSITE" id="PS50125"/>
    </source>
</evidence>
<evidence type="ECO:0000313" key="4">
    <source>
        <dbReference type="Proteomes" id="UP001231924"/>
    </source>
</evidence>
<dbReference type="InterPro" id="IPR050697">
    <property type="entry name" value="Adenylyl/Guanylyl_Cyclase_3/4"/>
</dbReference>
<organism evidence="3 4">
    <name type="scientific">Actinomycetospora termitidis</name>
    <dbReference type="NCBI Taxonomy" id="3053470"/>
    <lineage>
        <taxon>Bacteria</taxon>
        <taxon>Bacillati</taxon>
        <taxon>Actinomycetota</taxon>
        <taxon>Actinomycetes</taxon>
        <taxon>Pseudonocardiales</taxon>
        <taxon>Pseudonocardiaceae</taxon>
        <taxon>Actinomycetospora</taxon>
    </lineage>
</organism>
<proteinExistence type="inferred from homology"/>
<dbReference type="Gene3D" id="3.30.70.1230">
    <property type="entry name" value="Nucleotide cyclase"/>
    <property type="match status" value="1"/>
</dbReference>
<dbReference type="InterPro" id="IPR029787">
    <property type="entry name" value="Nucleotide_cyclase"/>
</dbReference>
<dbReference type="EMBL" id="JASVWF010000007">
    <property type="protein sequence ID" value="MDL5159496.1"/>
    <property type="molecule type" value="Genomic_DNA"/>
</dbReference>
<name>A0ABT7MFQ1_9PSEU</name>
<dbReference type="PANTHER" id="PTHR43081:SF19">
    <property type="entry name" value="PH-SENSITIVE ADENYLATE CYCLASE RV1264"/>
    <property type="match status" value="1"/>
</dbReference>
<feature type="domain" description="Guanylate cyclase" evidence="2">
    <location>
        <begin position="231"/>
        <end position="340"/>
    </location>
</feature>
<dbReference type="SMART" id="SM00044">
    <property type="entry name" value="CYCc"/>
    <property type="match status" value="1"/>
</dbReference>
<sequence length="397" mass="42488">MPPRHLTSLPIPQRLRSAMAETDYDRAGLLEGLTGDQRRIRVEVLSALAADGVGVDSMREAIERDRLGLLLIERTLSPEDGWSMSGICAHTGQDPEVVSKWFRALGRPVSADPDEEMYTDEDAEIAERIEHYRALGFTDEEMLPVVRAIGRGVLNMADALGGLLGEALLAAGEPEPELALRYAIEAKRIAEQDLLHLTHLVSVALADRIRSHAVAVEESSAGRLQGAQEVSVCFADLVGFTDLGENVSAAELSEVAELLSACATDVAVRPVRLAKTIGDAVMLVSSDTTSLVDAAVELARRWSDADDGRPDVRVGVASGIGVPHAGDWFGPPVNLASRVTTTARPGQVVVTAAVHDAVVAQLGDEGAGSRFRWRVAAPRRFKGIRGAQRLYRVSAAS</sequence>
<dbReference type="Pfam" id="PF16701">
    <property type="entry name" value="Ad_Cy_reg"/>
    <property type="match status" value="1"/>
</dbReference>